<proteinExistence type="inferred from homology"/>
<dbReference type="RefSeq" id="XP_036358761.1">
    <property type="nucleotide sequence ID" value="XM_036502868.1"/>
</dbReference>
<dbReference type="KEGG" id="osn:115219732"/>
<evidence type="ECO:0000256" key="12">
    <source>
        <dbReference type="SAM" id="SignalP"/>
    </source>
</evidence>
<name>A0A7E6ESW3_9MOLL</name>
<dbReference type="SUPFAM" id="SSF52200">
    <property type="entry name" value="Toll/Interleukin receptor TIR domain"/>
    <property type="match status" value="2"/>
</dbReference>
<dbReference type="GO" id="GO:0038023">
    <property type="term" value="F:signaling receptor activity"/>
    <property type="evidence" value="ECO:0007669"/>
    <property type="project" value="TreeGrafter"/>
</dbReference>
<dbReference type="InterPro" id="IPR003591">
    <property type="entry name" value="Leu-rich_rpt_typical-subtyp"/>
</dbReference>
<feature type="domain" description="TIR" evidence="13">
    <location>
        <begin position="1691"/>
        <end position="1831"/>
    </location>
</feature>
<dbReference type="SMART" id="SM00368">
    <property type="entry name" value="LRR_RI"/>
    <property type="match status" value="4"/>
</dbReference>
<feature type="transmembrane region" description="Helical" evidence="11">
    <location>
        <begin position="631"/>
        <end position="658"/>
    </location>
</feature>
<keyword evidence="8 11" id="KW-0472">Membrane</keyword>
<dbReference type="Pfam" id="PF13855">
    <property type="entry name" value="LRR_8"/>
    <property type="match status" value="2"/>
</dbReference>
<dbReference type="SUPFAM" id="SSF56219">
    <property type="entry name" value="DNase I-like"/>
    <property type="match status" value="1"/>
</dbReference>
<evidence type="ECO:0000256" key="9">
    <source>
        <dbReference type="ARBA" id="ARBA00023170"/>
    </source>
</evidence>
<organism evidence="14 15">
    <name type="scientific">Octopus sinensis</name>
    <name type="common">East Asian common octopus</name>
    <dbReference type="NCBI Taxonomy" id="2607531"/>
    <lineage>
        <taxon>Eukaryota</taxon>
        <taxon>Metazoa</taxon>
        <taxon>Spiralia</taxon>
        <taxon>Lophotrochozoa</taxon>
        <taxon>Mollusca</taxon>
        <taxon>Cephalopoda</taxon>
        <taxon>Coleoidea</taxon>
        <taxon>Octopodiformes</taxon>
        <taxon>Octopoda</taxon>
        <taxon>Incirrata</taxon>
        <taxon>Octopodidae</taxon>
        <taxon>Octopus</taxon>
    </lineage>
</organism>
<keyword evidence="5 12" id="KW-0732">Signal</keyword>
<feature type="transmembrane region" description="Helical" evidence="11">
    <location>
        <begin position="1639"/>
        <end position="1666"/>
    </location>
</feature>
<dbReference type="Gene3D" id="3.80.10.10">
    <property type="entry name" value="Ribonuclease Inhibitor"/>
    <property type="match status" value="6"/>
</dbReference>
<dbReference type="PROSITE" id="PS50104">
    <property type="entry name" value="TIR"/>
    <property type="match status" value="2"/>
</dbReference>
<keyword evidence="4 11" id="KW-0812">Transmembrane</keyword>
<keyword evidence="14" id="KW-1185">Reference proteome</keyword>
<evidence type="ECO:0000259" key="13">
    <source>
        <dbReference type="PROSITE" id="PS50104"/>
    </source>
</evidence>
<dbReference type="Proteomes" id="UP000515154">
    <property type="component" value="Linkage group LG1"/>
</dbReference>
<dbReference type="InterPro" id="IPR000372">
    <property type="entry name" value="LRRNT"/>
</dbReference>
<dbReference type="PRINTS" id="PR01537">
    <property type="entry name" value="INTRLKN1R1F"/>
</dbReference>
<dbReference type="GO" id="GO:0005886">
    <property type="term" value="C:plasma membrane"/>
    <property type="evidence" value="ECO:0007669"/>
    <property type="project" value="TreeGrafter"/>
</dbReference>
<keyword evidence="3" id="KW-0433">Leucine-rich repeat</keyword>
<evidence type="ECO:0000256" key="5">
    <source>
        <dbReference type="ARBA" id="ARBA00022729"/>
    </source>
</evidence>
<dbReference type="PANTHER" id="PTHR24365">
    <property type="entry name" value="TOLL-LIKE RECEPTOR"/>
    <property type="match status" value="1"/>
</dbReference>
<dbReference type="InterPro" id="IPR036691">
    <property type="entry name" value="Endo/exonu/phosph_ase_sf"/>
</dbReference>
<gene>
    <name evidence="15" type="primary">LOC115219732</name>
</gene>
<dbReference type="Gene3D" id="3.40.50.10140">
    <property type="entry name" value="Toll/interleukin-1 receptor homology (TIR) domain"/>
    <property type="match status" value="2"/>
</dbReference>
<accession>A0A7E6ESW3</accession>
<evidence type="ECO:0000313" key="14">
    <source>
        <dbReference type="Proteomes" id="UP000515154"/>
    </source>
</evidence>
<keyword evidence="6" id="KW-0677">Repeat</keyword>
<dbReference type="SMART" id="SM00365">
    <property type="entry name" value="LRR_SD22"/>
    <property type="match status" value="8"/>
</dbReference>
<evidence type="ECO:0000256" key="7">
    <source>
        <dbReference type="ARBA" id="ARBA00022989"/>
    </source>
</evidence>
<dbReference type="InterPro" id="IPR000157">
    <property type="entry name" value="TIR_dom"/>
</dbReference>
<keyword evidence="10" id="KW-0325">Glycoprotein</keyword>
<evidence type="ECO:0000256" key="1">
    <source>
        <dbReference type="ARBA" id="ARBA00004479"/>
    </source>
</evidence>
<dbReference type="PANTHER" id="PTHR24365:SF541">
    <property type="entry name" value="PROTEIN TOLL-RELATED"/>
    <property type="match status" value="1"/>
</dbReference>
<evidence type="ECO:0000256" key="11">
    <source>
        <dbReference type="SAM" id="Phobius"/>
    </source>
</evidence>
<sequence>MIYIFIIIFGYFLKIFTSVTANCQTDCPIVCHCTEDKLKHCTVTCTDKILTQIPSYFPENTTSLDLSRNHIKRIPPDIIRHLNLLEVLKVDDNLLEYLLPNTFQGLWSLRELSLEYNKLTINYSSFPINLFRNLTKVKILKLRGNTVHKNTKLIDRTISHLTALEDLYMTGGQYFIFGAGYKNLTKLKYINFASKRNSSVMIYIVKYAFRNVPRITHLNLDYCHLHRLNGYTLAFFENLHLLRISFNNQKLLEEIPRTLGRLKFPSKLQILYFSNMKLYVGTGNVITERFTKTLHKSGLKKIVLNSDHIESISWNSIPSLPNTLEYAYLRNNQLTYGEYIFQIKALPNIKLIDISMTLSCRKLPFIRSKLFNSDITYSYAIPKSLKTFLLQGCHYQFPIPPFHIKDANAIRLINATNNLFCPWSGPVRGLEQLQILDLSQNQCNNISNEFFTYFTGLRLLNIENNAIGISGQVAEEGFSKAFLNLTSLEELHLSNNHIQYLSNNSLLQLKNLRILNLRNNLLESFDVKISHMLNLSYLDLSKNVLQELSENTFNAIEKISEHHKFTVNIQSNNLKCGCAQIRFLTWLHKVRNSGRLKIMYSKCTHPNGTVWKLKGDRLVRIVSFLNHTCSALIGIIIAISFGVVILIIFLVASLIYHFRWKLQYLYYMIREKYSYKRLTPDEYIYDAFVIYADENRDFALNYLIPELEEKENLRLNIHHRDFPVGKLISENILSAIQSSRKCIILLSRYFVESKWCMFEYNLAKMEYIHTERNIVIIVVLEQVPHRQLPLPILEQIKNQSYIEFPKENEIAQEMFWKNLKHSIQLKDFIAGNLNAKLGPDKTKFTLNSKTNRNGEMLKDFLEEFNLYTSNNYFMKPKGQLWTFEYPSGDRAQIDYLIFRKKWRNSVKDSRSYSSFSSFGSDHRIVSATVKLILRSSKKAKPHQIKTIDWKEVSSNPDMSKQFTIEVYNKFQSLSTSEIDAENIEEVYSSLIKSTEEVALATLPKDYLKMIYIFIIIFGYFLKIFTSVTANCQTDCPIVCHCTEDKLKHCTVTCTDKILTQIPSYFPENTTSLDLSRNHIKRIPPDIIRHLNLLEVLKVDDNLLEYLLPNTFQGLWSLRELSLEYNKLTINYSSFPINLFRNLTKVKILKLRGNTVHKNTKLIDRTISHLTALEDLYITGGQYFIFGAGYKNLTKLKYINFASKRNSSVMIYIVKYAFRNVPRITHLNLDYCHLHRLNGYTLAFFENLHLLRISFNNQKLLEEIPRTLERLKFPSKLQILYFSNMKLYVGTGIIISEHFTKPLHKSGLKKIVLNSDHIEIISWNSILSLPNTLEYAYLRNNQLTYGEYIFQIKALPNIKLIDISMTLSYRKLPFIRSELFNSDITYSYAIPKSLKTFLLQGCHYQFPIPPFHIKDANAIRLINATNNLFCPWSGPVRGLEQLQILDLSHNQCNNISNEFFTYFTGLRLLNIENNAIGISGQVAEEGFSKAFLNLTSLEELHLSNNHIQYLSNNSLLQLKNLRILNLRNNLLESFDVKISHMLNLSYLDLSKNVLQELSENTFNAIEKISEHHKFTVNIQSNNLKCGCAQIRFLTWLHKVRNSGRLKIMYSKCTHPNGTVWKLKGDRLVRIVSFLNHTCSALIGIIIAISFGVVILIIFLVASLIYHFRWKLQYLYYMIREKYSYKRLTPDEYIYDAFVIYADENRDFALNYLIPELEEKENLRLNIHHRDFPVGKLISENILSAIQSSRKCIILLSRYFVESKWCMFEYNLAKMEYIHTERNIVIIVVLEQVPHRQLPLPILEQIKNQSYIEFPKENEIAQEMFWKNLKHSIQLKD</sequence>
<dbReference type="GO" id="GO:0007165">
    <property type="term" value="P:signal transduction"/>
    <property type="evidence" value="ECO:0007669"/>
    <property type="project" value="InterPro"/>
</dbReference>
<feature type="transmembrane region" description="Helical" evidence="11">
    <location>
        <begin position="1009"/>
        <end position="1029"/>
    </location>
</feature>
<dbReference type="SUPFAM" id="SSF52058">
    <property type="entry name" value="L domain-like"/>
    <property type="match status" value="4"/>
</dbReference>
<keyword evidence="7 11" id="KW-1133">Transmembrane helix</keyword>
<feature type="chain" id="PRO_5028863947" evidence="12">
    <location>
        <begin position="22"/>
        <end position="1835"/>
    </location>
</feature>
<dbReference type="PROSITE" id="PS51450">
    <property type="entry name" value="LRR"/>
    <property type="match status" value="5"/>
</dbReference>
<evidence type="ECO:0000256" key="6">
    <source>
        <dbReference type="ARBA" id="ARBA00022737"/>
    </source>
</evidence>
<dbReference type="InterPro" id="IPR035897">
    <property type="entry name" value="Toll_tir_struct_dom_sf"/>
</dbReference>
<evidence type="ECO:0000256" key="4">
    <source>
        <dbReference type="ARBA" id="ARBA00022692"/>
    </source>
</evidence>
<dbReference type="Pfam" id="PF01582">
    <property type="entry name" value="TIR"/>
    <property type="match status" value="2"/>
</dbReference>
<dbReference type="InterPro" id="IPR032675">
    <property type="entry name" value="LRR_dom_sf"/>
</dbReference>
<dbReference type="SMART" id="SM00082">
    <property type="entry name" value="LRRCT"/>
    <property type="match status" value="2"/>
</dbReference>
<evidence type="ECO:0000256" key="10">
    <source>
        <dbReference type="ARBA" id="ARBA00023180"/>
    </source>
</evidence>
<dbReference type="SMART" id="SM00255">
    <property type="entry name" value="TIR"/>
    <property type="match status" value="2"/>
</dbReference>
<keyword evidence="9" id="KW-0675">Receptor</keyword>
<feature type="domain" description="TIR" evidence="13">
    <location>
        <begin position="683"/>
        <end position="823"/>
    </location>
</feature>
<comment type="similarity">
    <text evidence="2">Belongs to the Toll-like receptor family.</text>
</comment>
<evidence type="ECO:0000256" key="2">
    <source>
        <dbReference type="ARBA" id="ARBA00009634"/>
    </source>
</evidence>
<dbReference type="InterPro" id="IPR001611">
    <property type="entry name" value="Leu-rich_rpt"/>
</dbReference>
<evidence type="ECO:0000256" key="3">
    <source>
        <dbReference type="ARBA" id="ARBA00022614"/>
    </source>
</evidence>
<comment type="subcellular location">
    <subcellularLocation>
        <location evidence="1">Membrane</location>
        <topology evidence="1">Single-pass type I membrane protein</topology>
    </subcellularLocation>
</comment>
<dbReference type="SMART" id="SM00369">
    <property type="entry name" value="LRR_TYP"/>
    <property type="match status" value="14"/>
</dbReference>
<dbReference type="InterPro" id="IPR000483">
    <property type="entry name" value="Cys-rich_flank_reg_C"/>
</dbReference>
<evidence type="ECO:0000256" key="8">
    <source>
        <dbReference type="ARBA" id="ARBA00023136"/>
    </source>
</evidence>
<protein>
    <submittedName>
        <fullName evidence="15">Uncharacterized protein LOC115219732</fullName>
    </submittedName>
</protein>
<reference evidence="15" key="1">
    <citation type="submission" date="2025-08" db="UniProtKB">
        <authorList>
            <consortium name="RefSeq"/>
        </authorList>
    </citation>
    <scope>IDENTIFICATION</scope>
</reference>
<feature type="signal peptide" evidence="12">
    <location>
        <begin position="1"/>
        <end position="21"/>
    </location>
</feature>
<evidence type="ECO:0000313" key="15">
    <source>
        <dbReference type="RefSeq" id="XP_036358761.1"/>
    </source>
</evidence>
<dbReference type="SMART" id="SM00013">
    <property type="entry name" value="LRRNT"/>
    <property type="match status" value="2"/>
</dbReference>